<proteinExistence type="predicted"/>
<keyword evidence="2" id="KW-1185">Reference proteome</keyword>
<evidence type="ECO:0000313" key="2">
    <source>
        <dbReference type="Proteomes" id="UP000092462"/>
    </source>
</evidence>
<name>A0A1B0DBR2_PHLPP</name>
<dbReference type="EMBL" id="AJVK01030213">
    <property type="status" value="NOT_ANNOTATED_CDS"/>
    <property type="molecule type" value="Genomic_DNA"/>
</dbReference>
<dbReference type="VEuPathDB" id="VectorBase:PPAI005251"/>
<protein>
    <submittedName>
        <fullName evidence="1">Uncharacterized protein</fullName>
    </submittedName>
</protein>
<accession>A0A1B0DBR2</accession>
<dbReference type="AlphaFoldDB" id="A0A1B0DBR2"/>
<dbReference type="Proteomes" id="UP000092462">
    <property type="component" value="Unassembled WGS sequence"/>
</dbReference>
<sequence length="245" mass="27468">MLEVRPTCCVVSSVFKCSVFVQKKMQGLSEMSDKGYSSTPEPQSNVRRHRFEFGARDPDLVKRRRCRSALFRKKKVSVPFAGYYSDSDMQPVNLARGRRRVKRRCYTPGPFVGEPNLGDLSPIGSEKEIRSYSSSRASSIVLCTISSNDDINGLPNEVFYDDEGIRKFLNERMTLKGVLVMSLAGHLLPKFEAAKYEVDDLLSMKNDDFVKLGITGKRDIGLIKLTIMSTGRSPATFLSDTPSDN</sequence>
<dbReference type="EnsemblMetazoa" id="PPAI005251-RA">
    <property type="protein sequence ID" value="PPAI005251-PA"/>
    <property type="gene ID" value="PPAI005251"/>
</dbReference>
<evidence type="ECO:0000313" key="1">
    <source>
        <dbReference type="EnsemblMetazoa" id="PPAI005251-PA"/>
    </source>
</evidence>
<organism evidence="1 2">
    <name type="scientific">Phlebotomus papatasi</name>
    <name type="common">Sandfly</name>
    <dbReference type="NCBI Taxonomy" id="29031"/>
    <lineage>
        <taxon>Eukaryota</taxon>
        <taxon>Metazoa</taxon>
        <taxon>Ecdysozoa</taxon>
        <taxon>Arthropoda</taxon>
        <taxon>Hexapoda</taxon>
        <taxon>Insecta</taxon>
        <taxon>Pterygota</taxon>
        <taxon>Neoptera</taxon>
        <taxon>Endopterygota</taxon>
        <taxon>Diptera</taxon>
        <taxon>Nematocera</taxon>
        <taxon>Psychodoidea</taxon>
        <taxon>Psychodidae</taxon>
        <taxon>Phlebotomus</taxon>
        <taxon>Phlebotomus</taxon>
    </lineage>
</organism>
<reference evidence="1" key="1">
    <citation type="submission" date="2022-08" db="UniProtKB">
        <authorList>
            <consortium name="EnsemblMetazoa"/>
        </authorList>
    </citation>
    <scope>IDENTIFICATION</scope>
    <source>
        <strain evidence="1">Israel</strain>
    </source>
</reference>